<gene>
    <name evidence="2" type="ORF">HNQ47_000073</name>
</gene>
<dbReference type="Pfam" id="PF00148">
    <property type="entry name" value="Oxidored_nitro"/>
    <property type="match status" value="1"/>
</dbReference>
<dbReference type="GO" id="GO:0016491">
    <property type="term" value="F:oxidoreductase activity"/>
    <property type="evidence" value="ECO:0007669"/>
    <property type="project" value="InterPro"/>
</dbReference>
<dbReference type="Gene3D" id="3.40.50.1980">
    <property type="entry name" value="Nitrogenase molybdenum iron protein domain"/>
    <property type="match status" value="1"/>
</dbReference>
<dbReference type="PANTHER" id="PTHR42846:SF1">
    <property type="entry name" value="NI-SIROHYDROCHLORIN A,C-DIAMIDE REDUCTIVE CYCLASE COMPLEX, COMPONENT CFBD"/>
    <property type="match status" value="1"/>
</dbReference>
<dbReference type="RefSeq" id="WP_183326479.1">
    <property type="nucleotide sequence ID" value="NZ_JACHHK010000001.1"/>
</dbReference>
<dbReference type="InterPro" id="IPR052673">
    <property type="entry name" value="Ni-siroh_cyclase_CfbD"/>
</dbReference>
<dbReference type="PANTHER" id="PTHR42846">
    <property type="entry name" value="NI-SIROHYDROCHLORIN A,C-DIAMIDE REDUCTIVE CYCLASE COMPLEX, COMPONENT CFBD"/>
    <property type="match status" value="1"/>
</dbReference>
<sequence length="331" mass="36910">MKGLFRYLSPFAPDISGACSVLFGLGGMIVICDAGGCTGNTCGFDEPRWYTQKSAVFSAGLRDLDAILGRDDRLLDKIEKALTSFQPHFLALIGTPAPSVIATDYAALCRIGEKRFGLPCIYIDTTGMETYEIGQQKAYRALRPMIQAAPTDQIGQWGATPLDLPGQRDGLCFDQWEDWTMAGGTKQNLVLSPSGLETARYLKERFGIPYDRLRGTCRHQEDRRILIVHQQIYADYVRDCIGTGDVASFFTMDAEYKQTNDIQLDGETEWIQLVKNGDYDVIMGDPMFQQAIPDFSGTYIPLPQFAVSGQMHQADSAEAYEASWRKALWNE</sequence>
<accession>A0A7W8CUY5</accession>
<evidence type="ECO:0000259" key="1">
    <source>
        <dbReference type="Pfam" id="PF00148"/>
    </source>
</evidence>
<comment type="caution">
    <text evidence="2">The sequence shown here is derived from an EMBL/GenBank/DDBJ whole genome shotgun (WGS) entry which is preliminary data.</text>
</comment>
<protein>
    <recommendedName>
        <fullName evidence="1">Nitrogenase/oxidoreductase component 1 domain-containing protein</fullName>
    </recommendedName>
</protein>
<evidence type="ECO:0000313" key="2">
    <source>
        <dbReference type="EMBL" id="MBB5182070.1"/>
    </source>
</evidence>
<dbReference type="AlphaFoldDB" id="A0A7W8CUY5"/>
<dbReference type="EMBL" id="JACHHK010000001">
    <property type="protein sequence ID" value="MBB5182070.1"/>
    <property type="molecule type" value="Genomic_DNA"/>
</dbReference>
<name>A0A7W8CUY5_9FIRM</name>
<dbReference type="SUPFAM" id="SSF53807">
    <property type="entry name" value="Helical backbone' metal receptor"/>
    <property type="match status" value="1"/>
</dbReference>
<dbReference type="Proteomes" id="UP000539953">
    <property type="component" value="Unassembled WGS sequence"/>
</dbReference>
<organism evidence="2 3">
    <name type="scientific">Catenisphaera adipataccumulans</name>
    <dbReference type="NCBI Taxonomy" id="700500"/>
    <lineage>
        <taxon>Bacteria</taxon>
        <taxon>Bacillati</taxon>
        <taxon>Bacillota</taxon>
        <taxon>Erysipelotrichia</taxon>
        <taxon>Erysipelotrichales</taxon>
        <taxon>Erysipelotrichaceae</taxon>
        <taxon>Catenisphaera</taxon>
    </lineage>
</organism>
<dbReference type="InterPro" id="IPR000510">
    <property type="entry name" value="Nase/OxRdtase_comp1"/>
</dbReference>
<keyword evidence="3" id="KW-1185">Reference proteome</keyword>
<proteinExistence type="predicted"/>
<feature type="domain" description="Nitrogenase/oxidoreductase component 1" evidence="1">
    <location>
        <begin position="16"/>
        <end position="146"/>
    </location>
</feature>
<reference evidence="2 3" key="1">
    <citation type="submission" date="2020-08" db="EMBL/GenBank/DDBJ databases">
        <title>Genomic Encyclopedia of Type Strains, Phase IV (KMG-IV): sequencing the most valuable type-strain genomes for metagenomic binning, comparative biology and taxonomic classification.</title>
        <authorList>
            <person name="Goeker M."/>
        </authorList>
    </citation>
    <scope>NUCLEOTIDE SEQUENCE [LARGE SCALE GENOMIC DNA]</scope>
    <source>
        <strain evidence="2 3">DSM 25799</strain>
    </source>
</reference>
<evidence type="ECO:0000313" key="3">
    <source>
        <dbReference type="Proteomes" id="UP000539953"/>
    </source>
</evidence>